<feature type="transmembrane region" description="Helical" evidence="2">
    <location>
        <begin position="149"/>
        <end position="170"/>
    </location>
</feature>
<comment type="caution">
    <text evidence="3">The sequence shown here is derived from an EMBL/GenBank/DDBJ whole genome shotgun (WGS) entry which is preliminary data.</text>
</comment>
<feature type="transmembrane region" description="Helical" evidence="2">
    <location>
        <begin position="7"/>
        <end position="25"/>
    </location>
</feature>
<reference evidence="3 4" key="1">
    <citation type="submission" date="2021-01" db="EMBL/GenBank/DDBJ databases">
        <title>Complete genome sequences of Corynebacterium macginleyi strains isolated from infectious keratitis.</title>
        <authorList>
            <person name="Sagerfors S."/>
            <person name="Poehlein A."/>
            <person name="Soderquist B."/>
            <person name="Bruggemann H."/>
        </authorList>
    </citation>
    <scope>NUCLEOTIDE SEQUENCE [LARGE SCALE GENOMIC DNA]</scope>
    <source>
        <strain evidence="3 4">12T220</strain>
    </source>
</reference>
<name>A0ABS1Y5S2_9CORY</name>
<feature type="transmembrane region" description="Helical" evidence="2">
    <location>
        <begin position="182"/>
        <end position="202"/>
    </location>
</feature>
<evidence type="ECO:0000256" key="1">
    <source>
        <dbReference type="SAM" id="MobiDB-lite"/>
    </source>
</evidence>
<keyword evidence="2" id="KW-1133">Transmembrane helix</keyword>
<dbReference type="EMBL" id="JAACBX020000001">
    <property type="protein sequence ID" value="MBM0243729.1"/>
    <property type="molecule type" value="Genomic_DNA"/>
</dbReference>
<keyword evidence="2" id="KW-0812">Transmembrane</keyword>
<dbReference type="Proteomes" id="UP001518680">
    <property type="component" value="Unassembled WGS sequence"/>
</dbReference>
<feature type="transmembrane region" description="Helical" evidence="2">
    <location>
        <begin position="310"/>
        <end position="329"/>
    </location>
</feature>
<evidence type="ECO:0000313" key="4">
    <source>
        <dbReference type="Proteomes" id="UP001518680"/>
    </source>
</evidence>
<evidence type="ECO:0000256" key="2">
    <source>
        <dbReference type="SAM" id="Phobius"/>
    </source>
</evidence>
<proteinExistence type="predicted"/>
<feature type="transmembrane region" description="Helical" evidence="2">
    <location>
        <begin position="258"/>
        <end position="279"/>
    </location>
</feature>
<feature type="transmembrane region" description="Helical" evidence="2">
    <location>
        <begin position="379"/>
        <end position="399"/>
    </location>
</feature>
<feature type="transmembrane region" description="Helical" evidence="2">
    <location>
        <begin position="104"/>
        <end position="124"/>
    </location>
</feature>
<gene>
    <name evidence="3" type="ORF">GWO63_005495</name>
</gene>
<feature type="transmembrane region" description="Helical" evidence="2">
    <location>
        <begin position="74"/>
        <end position="95"/>
    </location>
</feature>
<organism evidence="3 4">
    <name type="scientific">Corynebacterium macginleyi</name>
    <dbReference type="NCBI Taxonomy" id="38290"/>
    <lineage>
        <taxon>Bacteria</taxon>
        <taxon>Bacillati</taxon>
        <taxon>Actinomycetota</taxon>
        <taxon>Actinomycetes</taxon>
        <taxon>Mycobacteriales</taxon>
        <taxon>Corynebacteriaceae</taxon>
        <taxon>Corynebacterium</taxon>
    </lineage>
</organism>
<accession>A0ABS1Y5S2</accession>
<dbReference type="RefSeq" id="WP_121952697.1">
    <property type="nucleotide sequence ID" value="NZ_CP068291.1"/>
</dbReference>
<protein>
    <submittedName>
        <fullName evidence="3">DUF2029 domain-containing protein</fullName>
    </submittedName>
</protein>
<feature type="transmembrane region" description="Helical" evidence="2">
    <location>
        <begin position="286"/>
        <end position="304"/>
    </location>
</feature>
<keyword evidence="2" id="KW-0472">Membrane</keyword>
<keyword evidence="4" id="KW-1185">Reference proteome</keyword>
<feature type="transmembrane region" description="Helical" evidence="2">
    <location>
        <begin position="341"/>
        <end position="359"/>
    </location>
</feature>
<sequence length="462" mass="50211">MKRIASVPAVWVGWVLARLLLVYFIKIDHDPRGDVAYYFFGVFDTDTTHMTEYPHAGTWPTVILSYFTGEELSVFYIGFTIMALLVDATFLALLLRHHGRVERVFFAGWFWVFFGTAAGHVLVWRLDIFPAVVVAGAATLLISHPKTGAAVLGFATAMKLWPGVLAAGLVGRFNSSNSWLRLVSFFGSVAALSVLTVVTSGMDRLLSPLNYQGVRGLQIESVPATYLLLQAHLNPGKWHLGYAASKSFEISGPGVDTAIMWSSVATAGMLVFALGWALYRFVAGGWTSRTTVAFFTVMVLLLMATNKVFSPQYIIWLGPLFAVVIRQQLPAGSVPIKICQGLLALCAIVAAGLGTYIYPFHYDYLWNFVGEDLTPVYVLLARNMLIVAAVLIALIWFILEVSLSRRLEKAIVAAHGPEPAPEFGTDAASAPDPELGRIDVPDSSSSAEAEGTNGATGPTPRD</sequence>
<feature type="region of interest" description="Disordered" evidence="1">
    <location>
        <begin position="417"/>
        <end position="462"/>
    </location>
</feature>
<evidence type="ECO:0000313" key="3">
    <source>
        <dbReference type="EMBL" id="MBM0243729.1"/>
    </source>
</evidence>